<organism evidence="8 9">
    <name type="scientific">Aedes albopictus</name>
    <name type="common">Asian tiger mosquito</name>
    <name type="synonym">Stegomyia albopicta</name>
    <dbReference type="NCBI Taxonomy" id="7160"/>
    <lineage>
        <taxon>Eukaryota</taxon>
        <taxon>Metazoa</taxon>
        <taxon>Ecdysozoa</taxon>
        <taxon>Arthropoda</taxon>
        <taxon>Hexapoda</taxon>
        <taxon>Insecta</taxon>
        <taxon>Pterygota</taxon>
        <taxon>Neoptera</taxon>
        <taxon>Endopterygota</taxon>
        <taxon>Diptera</taxon>
        <taxon>Nematocera</taxon>
        <taxon>Culicoidea</taxon>
        <taxon>Culicidae</taxon>
        <taxon>Culicinae</taxon>
        <taxon>Aedini</taxon>
        <taxon>Aedes</taxon>
        <taxon>Stegomyia</taxon>
    </lineage>
</organism>
<proteinExistence type="inferred from homology"/>
<evidence type="ECO:0000313" key="9">
    <source>
        <dbReference type="Proteomes" id="UP000069940"/>
    </source>
</evidence>
<evidence type="ECO:0000313" key="8">
    <source>
        <dbReference type="EnsemblMetazoa" id="AALFPA23_012639.P18173"/>
    </source>
</evidence>
<dbReference type="EnsemblMetazoa" id="AALFPA23_012639.R18173">
    <property type="protein sequence ID" value="AALFPA23_012639.P18173"/>
    <property type="gene ID" value="AALFPA23_012639"/>
</dbReference>
<sequence length="254" mass="28708">MVYDGTINSIDNFSSILIHNIHKLSPCNIIKMLYLKTKPLHHVDTPFETATFGMGCYWGCDSLFGATKGVLRTRVGYAAGTTENPRSKHVGDHVEVIEIHFDPKEISYKQLLEMFWNNHEYRASARLKREYMSMIMYHSEEHRQQAEASKVEQQAKEGDEVVVTEIVPESHLYPAANHNQKYRLQGHEDLAKGLDLTPELLQTSHVAARLNGYLVGVGGLDQFEAEVGKLGLTEEQAQYVRNYLIQNEGGALSC</sequence>
<dbReference type="InterPro" id="IPR036509">
    <property type="entry name" value="Met_Sox_Rdtase_MsrA_sf"/>
</dbReference>
<protein>
    <recommendedName>
        <fullName evidence="2">peptide-methionine (S)-S-oxide reductase</fullName>
        <ecNumber evidence="2">1.8.4.11</ecNumber>
    </recommendedName>
    <alternativeName>
        <fullName evidence="5">Peptide-methionine (S)-S-oxide reductase</fullName>
    </alternativeName>
    <alternativeName>
        <fullName evidence="4">Protein-methionine-S-oxide reductase</fullName>
    </alternativeName>
</protein>
<dbReference type="InterPro" id="IPR049006">
    <property type="entry name" value="MsrA_helical"/>
</dbReference>
<dbReference type="PANTHER" id="PTHR42799">
    <property type="entry name" value="MITOCHONDRIAL PEPTIDE METHIONINE SULFOXIDE REDUCTASE"/>
    <property type="match status" value="1"/>
</dbReference>
<accession>A0ABM1YW32</accession>
<name>A0ABM1YW32_AEDAL</name>
<dbReference type="PANTHER" id="PTHR42799:SF13">
    <property type="entry name" value="PEPTIDE METHIONINE SULFOXIDE REDUCTASE"/>
    <property type="match status" value="1"/>
</dbReference>
<feature type="domain" description="Selenoprotein methionine sulfoxide reductase A helical" evidence="7">
    <location>
        <begin position="198"/>
        <end position="242"/>
    </location>
</feature>
<evidence type="ECO:0000256" key="3">
    <source>
        <dbReference type="ARBA" id="ARBA00023002"/>
    </source>
</evidence>
<dbReference type="InterPro" id="IPR002569">
    <property type="entry name" value="Met_Sox_Rdtase_MsrA_dom"/>
</dbReference>
<dbReference type="Pfam" id="PF01625">
    <property type="entry name" value="PMSR"/>
    <property type="match status" value="1"/>
</dbReference>
<evidence type="ECO:0000256" key="4">
    <source>
        <dbReference type="ARBA" id="ARBA00030273"/>
    </source>
</evidence>
<evidence type="ECO:0000256" key="1">
    <source>
        <dbReference type="ARBA" id="ARBA00005591"/>
    </source>
</evidence>
<evidence type="ECO:0000256" key="5">
    <source>
        <dbReference type="ARBA" id="ARBA00030643"/>
    </source>
</evidence>
<dbReference type="GeneID" id="109426043"/>
<keyword evidence="9" id="KW-1185">Reference proteome</keyword>
<keyword evidence="3" id="KW-0560">Oxidoreductase</keyword>
<dbReference type="EC" id="1.8.4.11" evidence="2"/>
<dbReference type="Proteomes" id="UP000069940">
    <property type="component" value="Unassembled WGS sequence"/>
</dbReference>
<evidence type="ECO:0000259" key="7">
    <source>
        <dbReference type="Pfam" id="PF20939"/>
    </source>
</evidence>
<evidence type="ECO:0000256" key="2">
    <source>
        <dbReference type="ARBA" id="ARBA00012502"/>
    </source>
</evidence>
<comment type="similarity">
    <text evidence="1">Belongs to the MsrA Met sulfoxide reductase family.</text>
</comment>
<reference evidence="9" key="1">
    <citation type="journal article" date="2015" name="Proc. Natl. Acad. Sci. U.S.A.">
        <title>Genome sequence of the Asian Tiger mosquito, Aedes albopictus, reveals insights into its biology, genetics, and evolution.</title>
        <authorList>
            <person name="Chen X.G."/>
            <person name="Jiang X."/>
            <person name="Gu J."/>
            <person name="Xu M."/>
            <person name="Wu Y."/>
            <person name="Deng Y."/>
            <person name="Zhang C."/>
            <person name="Bonizzoni M."/>
            <person name="Dermauw W."/>
            <person name="Vontas J."/>
            <person name="Armbruster P."/>
            <person name="Huang X."/>
            <person name="Yang Y."/>
            <person name="Zhang H."/>
            <person name="He W."/>
            <person name="Peng H."/>
            <person name="Liu Y."/>
            <person name="Wu K."/>
            <person name="Chen J."/>
            <person name="Lirakis M."/>
            <person name="Topalis P."/>
            <person name="Van Leeuwen T."/>
            <person name="Hall A.B."/>
            <person name="Jiang X."/>
            <person name="Thorpe C."/>
            <person name="Mueller R.L."/>
            <person name="Sun C."/>
            <person name="Waterhouse R.M."/>
            <person name="Yan G."/>
            <person name="Tu Z.J."/>
            <person name="Fang X."/>
            <person name="James A.A."/>
        </authorList>
    </citation>
    <scope>NUCLEOTIDE SEQUENCE [LARGE SCALE GENOMIC DNA]</scope>
    <source>
        <strain evidence="9">Foshan</strain>
    </source>
</reference>
<dbReference type="InterPro" id="IPR050162">
    <property type="entry name" value="MsrA_MetSO_reductase"/>
</dbReference>
<dbReference type="SUPFAM" id="SSF55068">
    <property type="entry name" value="Peptide methionine sulfoxide reductase"/>
    <property type="match status" value="1"/>
</dbReference>
<dbReference type="RefSeq" id="XP_062699414.1">
    <property type="nucleotide sequence ID" value="XM_062843430.1"/>
</dbReference>
<reference evidence="8" key="2">
    <citation type="submission" date="2025-05" db="UniProtKB">
        <authorList>
            <consortium name="EnsemblMetazoa"/>
        </authorList>
    </citation>
    <scope>IDENTIFICATION</scope>
    <source>
        <strain evidence="8">Foshan</strain>
    </source>
</reference>
<dbReference type="Pfam" id="PF20939">
    <property type="entry name" value="MsrA_helical"/>
    <property type="match status" value="1"/>
</dbReference>
<dbReference type="Gene3D" id="3.30.1060.10">
    <property type="entry name" value="Peptide methionine sulphoxide reductase MsrA"/>
    <property type="match status" value="1"/>
</dbReference>
<evidence type="ECO:0000259" key="6">
    <source>
        <dbReference type="Pfam" id="PF01625"/>
    </source>
</evidence>
<feature type="domain" description="Peptide methionine sulphoxide reductase MsrA" evidence="6">
    <location>
        <begin position="49"/>
        <end position="187"/>
    </location>
</feature>